<keyword evidence="3" id="KW-1185">Reference proteome</keyword>
<sequence length="106" mass="11564">MDFYMSKAARALVNERLMRGEWTSSGRYCRVVDQPNTVCAACKQRSADYRQSKKGGDSSNTKACSSKATSAKAKGTAATGGVLAGRVEKNSKKKKNYEPPVLGFYR</sequence>
<feature type="compositionally biased region" description="Basic and acidic residues" evidence="1">
    <location>
        <begin position="47"/>
        <end position="56"/>
    </location>
</feature>
<accession>A0AAE0J0G9</accession>
<dbReference type="EMBL" id="JAUEPP010000010">
    <property type="protein sequence ID" value="KAK3334589.1"/>
    <property type="molecule type" value="Genomic_DNA"/>
</dbReference>
<evidence type="ECO:0000313" key="3">
    <source>
        <dbReference type="Proteomes" id="UP001278500"/>
    </source>
</evidence>
<dbReference type="Proteomes" id="UP001278500">
    <property type="component" value="Unassembled WGS sequence"/>
</dbReference>
<proteinExistence type="predicted"/>
<name>A0AAE0J0G9_9PEZI</name>
<dbReference type="GeneID" id="87862971"/>
<reference evidence="2" key="1">
    <citation type="journal article" date="2023" name="Mol. Phylogenet. Evol.">
        <title>Genome-scale phylogeny and comparative genomics of the fungal order Sordariales.</title>
        <authorList>
            <person name="Hensen N."/>
            <person name="Bonometti L."/>
            <person name="Westerberg I."/>
            <person name="Brannstrom I.O."/>
            <person name="Guillou S."/>
            <person name="Cros-Aarteil S."/>
            <person name="Calhoun S."/>
            <person name="Haridas S."/>
            <person name="Kuo A."/>
            <person name="Mondo S."/>
            <person name="Pangilinan J."/>
            <person name="Riley R."/>
            <person name="LaButti K."/>
            <person name="Andreopoulos B."/>
            <person name="Lipzen A."/>
            <person name="Chen C."/>
            <person name="Yan M."/>
            <person name="Daum C."/>
            <person name="Ng V."/>
            <person name="Clum A."/>
            <person name="Steindorff A."/>
            <person name="Ohm R.A."/>
            <person name="Martin F."/>
            <person name="Silar P."/>
            <person name="Natvig D.O."/>
            <person name="Lalanne C."/>
            <person name="Gautier V."/>
            <person name="Ament-Velasquez S.L."/>
            <person name="Kruys A."/>
            <person name="Hutchinson M.I."/>
            <person name="Powell A.J."/>
            <person name="Barry K."/>
            <person name="Miller A.N."/>
            <person name="Grigoriev I.V."/>
            <person name="Debuchy R."/>
            <person name="Gladieux P."/>
            <person name="Hiltunen Thoren M."/>
            <person name="Johannesson H."/>
        </authorList>
    </citation>
    <scope>NUCLEOTIDE SEQUENCE</scope>
    <source>
        <strain evidence="2">CBS 560.94</strain>
    </source>
</reference>
<organism evidence="2 3">
    <name type="scientific">Neurospora tetraspora</name>
    <dbReference type="NCBI Taxonomy" id="94610"/>
    <lineage>
        <taxon>Eukaryota</taxon>
        <taxon>Fungi</taxon>
        <taxon>Dikarya</taxon>
        <taxon>Ascomycota</taxon>
        <taxon>Pezizomycotina</taxon>
        <taxon>Sordariomycetes</taxon>
        <taxon>Sordariomycetidae</taxon>
        <taxon>Sordariales</taxon>
        <taxon>Sordariaceae</taxon>
        <taxon>Neurospora</taxon>
    </lineage>
</organism>
<reference evidence="2" key="2">
    <citation type="submission" date="2023-06" db="EMBL/GenBank/DDBJ databases">
        <authorList>
            <consortium name="Lawrence Berkeley National Laboratory"/>
            <person name="Haridas S."/>
            <person name="Hensen N."/>
            <person name="Bonometti L."/>
            <person name="Westerberg I."/>
            <person name="Brannstrom I.O."/>
            <person name="Guillou S."/>
            <person name="Cros-Aarteil S."/>
            <person name="Calhoun S."/>
            <person name="Kuo A."/>
            <person name="Mondo S."/>
            <person name="Pangilinan J."/>
            <person name="Riley R."/>
            <person name="Labutti K."/>
            <person name="Andreopoulos B."/>
            <person name="Lipzen A."/>
            <person name="Chen C."/>
            <person name="Yanf M."/>
            <person name="Daum C."/>
            <person name="Ng V."/>
            <person name="Clum A."/>
            <person name="Steindorff A."/>
            <person name="Ohm R."/>
            <person name="Martin F."/>
            <person name="Silar P."/>
            <person name="Natvig D."/>
            <person name="Lalanne C."/>
            <person name="Gautier V."/>
            <person name="Ament-Velasquez S.L."/>
            <person name="Kruys A."/>
            <person name="Hutchinson M.I."/>
            <person name="Powell A.J."/>
            <person name="Barry K."/>
            <person name="Miller A.N."/>
            <person name="Grigoriev I.V."/>
            <person name="Debuchy R."/>
            <person name="Gladieux P."/>
            <person name="Thoren M.H."/>
            <person name="Johannesson H."/>
        </authorList>
    </citation>
    <scope>NUCLEOTIDE SEQUENCE</scope>
    <source>
        <strain evidence="2">CBS 560.94</strain>
    </source>
</reference>
<dbReference type="AlphaFoldDB" id="A0AAE0J0G9"/>
<evidence type="ECO:0000313" key="2">
    <source>
        <dbReference type="EMBL" id="KAK3334589.1"/>
    </source>
</evidence>
<feature type="region of interest" description="Disordered" evidence="1">
    <location>
        <begin position="47"/>
        <end position="106"/>
    </location>
</feature>
<feature type="compositionally biased region" description="Low complexity" evidence="1">
    <location>
        <begin position="59"/>
        <end position="85"/>
    </location>
</feature>
<gene>
    <name evidence="2" type="ORF">B0H65DRAFT_446858</name>
</gene>
<evidence type="ECO:0000256" key="1">
    <source>
        <dbReference type="SAM" id="MobiDB-lite"/>
    </source>
</evidence>
<protein>
    <submittedName>
        <fullName evidence="2">Uncharacterized protein</fullName>
    </submittedName>
</protein>
<dbReference type="RefSeq" id="XP_062676755.1">
    <property type="nucleotide sequence ID" value="XM_062825817.1"/>
</dbReference>
<comment type="caution">
    <text evidence="2">The sequence shown here is derived from an EMBL/GenBank/DDBJ whole genome shotgun (WGS) entry which is preliminary data.</text>
</comment>